<proteinExistence type="predicted"/>
<reference evidence="2 3" key="1">
    <citation type="journal article" date="2014" name="BMC Genomics">
        <title>Adaptive genomic structural variation in the grape powdery mildew pathogen, Erysiphe necator.</title>
        <authorList>
            <person name="Jones L."/>
            <person name="Riaz S."/>
            <person name="Morales-Cruz A."/>
            <person name="Amrine K.C."/>
            <person name="McGuire B."/>
            <person name="Gubler W.D."/>
            <person name="Walker M.A."/>
            <person name="Cantu D."/>
        </authorList>
    </citation>
    <scope>NUCLEOTIDE SEQUENCE [LARGE SCALE GENOMIC DNA]</scope>
    <source>
        <strain evidence="3">c</strain>
    </source>
</reference>
<sequence>MKMQTLFFAAAFYLSFVYCQVENPKSSAYLLSKKQLLELARPLAFEYKCMNKHYNEIEIKKAMKKSCMALGATKKKRICKSGICETAITAQRDAEFKNLPPMGYNGQVVLYPILRSSKVYRFENIRDAGHDRIVTTKDCRLLSIVTSVKEPRRSKVIKCNRVEIPNQMFKILPQVNAMKPKTQQTKISVGNMGNMKIQNPKGKGILVDISNEASTSGTKTH</sequence>
<feature type="chain" id="PRO_5002059237" description="Secreted effector protein" evidence="1">
    <location>
        <begin position="20"/>
        <end position="221"/>
    </location>
</feature>
<dbReference type="SMR" id="A0A0B1NYV7"/>
<gene>
    <name evidence="2" type="ORF">EV44_g0113</name>
</gene>
<dbReference type="EMBL" id="JNVN01004752">
    <property type="protein sequence ID" value="KHJ30215.1"/>
    <property type="molecule type" value="Genomic_DNA"/>
</dbReference>
<comment type="caution">
    <text evidence="2">The sequence shown here is derived from an EMBL/GenBank/DDBJ whole genome shotgun (WGS) entry which is preliminary data.</text>
</comment>
<keyword evidence="3" id="KW-1185">Reference proteome</keyword>
<accession>A0A0B1NYV7</accession>
<dbReference type="AlphaFoldDB" id="A0A0B1NYV7"/>
<name>A0A0B1NYV7_UNCNE</name>
<evidence type="ECO:0000313" key="2">
    <source>
        <dbReference type="EMBL" id="KHJ30215.1"/>
    </source>
</evidence>
<organism evidence="2 3">
    <name type="scientific">Uncinula necator</name>
    <name type="common">Grape powdery mildew</name>
    <dbReference type="NCBI Taxonomy" id="52586"/>
    <lineage>
        <taxon>Eukaryota</taxon>
        <taxon>Fungi</taxon>
        <taxon>Dikarya</taxon>
        <taxon>Ascomycota</taxon>
        <taxon>Pezizomycotina</taxon>
        <taxon>Leotiomycetes</taxon>
        <taxon>Erysiphales</taxon>
        <taxon>Erysiphaceae</taxon>
        <taxon>Erysiphe</taxon>
    </lineage>
</organism>
<dbReference type="HOGENOM" id="CLU_1251487_0_0_1"/>
<dbReference type="Gene3D" id="3.10.450.30">
    <property type="entry name" value="Microbial ribonucleases"/>
    <property type="match status" value="1"/>
</dbReference>
<feature type="signal peptide" evidence="1">
    <location>
        <begin position="1"/>
        <end position="19"/>
    </location>
</feature>
<evidence type="ECO:0008006" key="4">
    <source>
        <dbReference type="Google" id="ProtNLM"/>
    </source>
</evidence>
<evidence type="ECO:0000313" key="3">
    <source>
        <dbReference type="Proteomes" id="UP000030854"/>
    </source>
</evidence>
<evidence type="ECO:0000256" key="1">
    <source>
        <dbReference type="SAM" id="SignalP"/>
    </source>
</evidence>
<protein>
    <recommendedName>
        <fullName evidence="4">Secreted effector protein</fullName>
    </recommendedName>
</protein>
<keyword evidence="1" id="KW-0732">Signal</keyword>
<dbReference type="Proteomes" id="UP000030854">
    <property type="component" value="Unassembled WGS sequence"/>
</dbReference>